<dbReference type="InterPro" id="IPR036390">
    <property type="entry name" value="WH_DNA-bd_sf"/>
</dbReference>
<keyword evidence="2 5" id="KW-0238">DNA-binding</keyword>
<dbReference type="SUPFAM" id="SSF46785">
    <property type="entry name" value="Winged helix' DNA-binding domain"/>
    <property type="match status" value="1"/>
</dbReference>
<feature type="domain" description="HTH hxlR-type" evidence="4">
    <location>
        <begin position="18"/>
        <end position="116"/>
    </location>
</feature>
<dbReference type="Pfam" id="PF01638">
    <property type="entry name" value="HxlR"/>
    <property type="match status" value="1"/>
</dbReference>
<dbReference type="PANTHER" id="PTHR33204:SF18">
    <property type="entry name" value="TRANSCRIPTIONAL REGULATORY PROTEIN"/>
    <property type="match status" value="1"/>
</dbReference>
<evidence type="ECO:0000256" key="2">
    <source>
        <dbReference type="ARBA" id="ARBA00023125"/>
    </source>
</evidence>
<evidence type="ECO:0000259" key="4">
    <source>
        <dbReference type="PROSITE" id="PS51118"/>
    </source>
</evidence>
<organism evidence="5 6">
    <name type="scientific">Brevundimonas mediterranea</name>
    <dbReference type="NCBI Taxonomy" id="74329"/>
    <lineage>
        <taxon>Bacteria</taxon>
        <taxon>Pseudomonadati</taxon>
        <taxon>Pseudomonadota</taxon>
        <taxon>Alphaproteobacteria</taxon>
        <taxon>Caulobacterales</taxon>
        <taxon>Caulobacteraceae</taxon>
        <taxon>Brevundimonas</taxon>
    </lineage>
</organism>
<gene>
    <name evidence="5" type="ORF">GGR11_003338</name>
</gene>
<proteinExistence type="predicted"/>
<dbReference type="Gene3D" id="3.30.1050.10">
    <property type="entry name" value="SCP2 sterol-binding domain"/>
    <property type="match status" value="1"/>
</dbReference>
<dbReference type="GO" id="GO:0003677">
    <property type="term" value="F:DNA binding"/>
    <property type="evidence" value="ECO:0007669"/>
    <property type="project" value="UniProtKB-KW"/>
</dbReference>
<dbReference type="CDD" id="cd00090">
    <property type="entry name" value="HTH_ARSR"/>
    <property type="match status" value="1"/>
</dbReference>
<dbReference type="Proteomes" id="UP000532936">
    <property type="component" value="Unassembled WGS sequence"/>
</dbReference>
<evidence type="ECO:0000256" key="1">
    <source>
        <dbReference type="ARBA" id="ARBA00023015"/>
    </source>
</evidence>
<dbReference type="SUPFAM" id="SSF55718">
    <property type="entry name" value="SCP-like"/>
    <property type="match status" value="1"/>
</dbReference>
<dbReference type="PANTHER" id="PTHR33204">
    <property type="entry name" value="TRANSCRIPTIONAL REGULATOR, MARR FAMILY"/>
    <property type="match status" value="1"/>
</dbReference>
<reference evidence="5 6" key="1">
    <citation type="submission" date="2020-08" db="EMBL/GenBank/DDBJ databases">
        <title>Genomic Encyclopedia of Type Strains, Phase IV (KMG-IV): sequencing the most valuable type-strain genomes for metagenomic binning, comparative biology and taxonomic classification.</title>
        <authorList>
            <person name="Goeker M."/>
        </authorList>
    </citation>
    <scope>NUCLEOTIDE SEQUENCE [LARGE SCALE GENOMIC DNA]</scope>
    <source>
        <strain evidence="5 6">DSM 14878</strain>
    </source>
</reference>
<protein>
    <submittedName>
        <fullName evidence="5">DNA-binding HxlR family transcriptional regulator</fullName>
    </submittedName>
</protein>
<accession>A0A7W6A6R2</accession>
<dbReference type="EMBL" id="JACIDA010000005">
    <property type="protein sequence ID" value="MBB3873769.1"/>
    <property type="molecule type" value="Genomic_DNA"/>
</dbReference>
<dbReference type="InterPro" id="IPR036388">
    <property type="entry name" value="WH-like_DNA-bd_sf"/>
</dbReference>
<name>A0A7W6A6R2_9CAUL</name>
<keyword evidence="1" id="KW-0805">Transcription regulation</keyword>
<dbReference type="Pfam" id="PF14864">
    <property type="entry name" value="Alkyl_sulf_C"/>
    <property type="match status" value="1"/>
</dbReference>
<dbReference type="InterPro" id="IPR029229">
    <property type="entry name" value="Alkyl_sulf_C"/>
</dbReference>
<dbReference type="AlphaFoldDB" id="A0A7W6A6R2"/>
<evidence type="ECO:0000256" key="3">
    <source>
        <dbReference type="ARBA" id="ARBA00023163"/>
    </source>
</evidence>
<dbReference type="InterPro" id="IPR036527">
    <property type="entry name" value="SCP2_sterol-bd_dom_sf"/>
</dbReference>
<dbReference type="InterPro" id="IPR011991">
    <property type="entry name" value="ArsR-like_HTH"/>
</dbReference>
<dbReference type="InterPro" id="IPR002577">
    <property type="entry name" value="HTH_HxlR"/>
</dbReference>
<evidence type="ECO:0000313" key="6">
    <source>
        <dbReference type="Proteomes" id="UP000532936"/>
    </source>
</evidence>
<dbReference type="Gene3D" id="1.10.10.10">
    <property type="entry name" value="Winged helix-like DNA-binding domain superfamily/Winged helix DNA-binding domain"/>
    <property type="match status" value="1"/>
</dbReference>
<dbReference type="RefSeq" id="WP_183198863.1">
    <property type="nucleotide sequence ID" value="NZ_JACIDA010000005.1"/>
</dbReference>
<evidence type="ECO:0000313" key="5">
    <source>
        <dbReference type="EMBL" id="MBB3873769.1"/>
    </source>
</evidence>
<keyword evidence="3" id="KW-0804">Transcription</keyword>
<dbReference type="GO" id="GO:0006355">
    <property type="term" value="P:regulation of DNA-templated transcription"/>
    <property type="evidence" value="ECO:0007669"/>
    <property type="project" value="UniProtKB-ARBA"/>
</dbReference>
<sequence length="235" mass="25624">MKLEKVTTKSGRRYHDACGAAHGLDLVGERWALLVVRELMMGPRRFSDLRKDLCGLSANVLTQRLEGLEAAGVVRRRKLPPPASVQVYELTDWGYEIEPVFIVLGRWAARSPAHDPTLPISAVSTMLSFKTMFDAGRAGKAAMALGFVFGDESFQVTVSEGRLQARRGEIGGVDVTVTTQPPLLVAAVYGKVPLATLGGDMTIDGDQGVFERFIDFFHLPEKATESVTLARFGNT</sequence>
<dbReference type="PROSITE" id="PS51118">
    <property type="entry name" value="HTH_HXLR"/>
    <property type="match status" value="1"/>
</dbReference>
<comment type="caution">
    <text evidence="5">The sequence shown here is derived from an EMBL/GenBank/DDBJ whole genome shotgun (WGS) entry which is preliminary data.</text>
</comment>